<name>A0ABS4W9Y4_9MICC</name>
<reference evidence="3 4" key="1">
    <citation type="submission" date="2021-03" db="EMBL/GenBank/DDBJ databases">
        <title>Sequencing the genomes of 1000 actinobacteria strains.</title>
        <authorList>
            <person name="Klenk H.-P."/>
        </authorList>
    </citation>
    <scope>NUCLEOTIDE SEQUENCE [LARGE SCALE GENOMIC DNA]</scope>
    <source>
        <strain evidence="3 4">DSM 15454</strain>
    </source>
</reference>
<keyword evidence="1" id="KW-0812">Transmembrane</keyword>
<dbReference type="Pfam" id="PF07331">
    <property type="entry name" value="TctB"/>
    <property type="match status" value="1"/>
</dbReference>
<protein>
    <submittedName>
        <fullName evidence="3">Membrane protein</fullName>
    </submittedName>
</protein>
<evidence type="ECO:0000256" key="1">
    <source>
        <dbReference type="SAM" id="Phobius"/>
    </source>
</evidence>
<accession>A0ABS4W9Y4</accession>
<dbReference type="Proteomes" id="UP000766570">
    <property type="component" value="Unassembled WGS sequence"/>
</dbReference>
<organism evidence="3 4">
    <name type="scientific">Paeniglutamicibacter psychrophenolicus</name>
    <dbReference type="NCBI Taxonomy" id="257454"/>
    <lineage>
        <taxon>Bacteria</taxon>
        <taxon>Bacillati</taxon>
        <taxon>Actinomycetota</taxon>
        <taxon>Actinomycetes</taxon>
        <taxon>Micrococcales</taxon>
        <taxon>Micrococcaceae</taxon>
        <taxon>Paeniglutamicibacter</taxon>
    </lineage>
</organism>
<feature type="transmembrane region" description="Helical" evidence="1">
    <location>
        <begin position="114"/>
        <end position="142"/>
    </location>
</feature>
<keyword evidence="1" id="KW-1133">Transmembrane helix</keyword>
<feature type="transmembrane region" description="Helical" evidence="1">
    <location>
        <begin position="154"/>
        <end position="177"/>
    </location>
</feature>
<dbReference type="EMBL" id="JAGIOE010000001">
    <property type="protein sequence ID" value="MBP2373007.1"/>
    <property type="molecule type" value="Genomic_DNA"/>
</dbReference>
<feature type="domain" description="DUF1468" evidence="2">
    <location>
        <begin position="45"/>
        <end position="178"/>
    </location>
</feature>
<evidence type="ECO:0000313" key="4">
    <source>
        <dbReference type="Proteomes" id="UP000766570"/>
    </source>
</evidence>
<keyword evidence="1" id="KW-0472">Membrane</keyword>
<proteinExistence type="predicted"/>
<comment type="caution">
    <text evidence="3">The sequence shown here is derived from an EMBL/GenBank/DDBJ whole genome shotgun (WGS) entry which is preliminary data.</text>
</comment>
<dbReference type="InterPro" id="IPR009936">
    <property type="entry name" value="DUF1468"/>
</dbReference>
<keyword evidence="4" id="KW-1185">Reference proteome</keyword>
<evidence type="ECO:0000259" key="2">
    <source>
        <dbReference type="Pfam" id="PF07331"/>
    </source>
</evidence>
<feature type="transmembrane region" description="Helical" evidence="1">
    <location>
        <begin position="43"/>
        <end position="63"/>
    </location>
</feature>
<evidence type="ECO:0000313" key="3">
    <source>
        <dbReference type="EMBL" id="MBP2373007.1"/>
    </source>
</evidence>
<feature type="transmembrane region" description="Helical" evidence="1">
    <location>
        <begin position="75"/>
        <end position="94"/>
    </location>
</feature>
<sequence>MRADKAPHVEDAPEMDEEILTPEQLAAAWAAEAPEPAGPVANLVSSLVAMALGIAGLLLSLKLGLGTPAEPRPGMWPFIVSLVVAVLSVVQVVIGRTGGKDGEKFSSYSWYAGIGFATLVGMVLLMPVVGFEIPSLLLCFIWMRWLGGERWRSATMYSILIVAAFYAIFIAALGTTIPRLF</sequence>
<dbReference type="RefSeq" id="WP_209906246.1">
    <property type="nucleotide sequence ID" value="NZ_BAAAMI010000019.1"/>
</dbReference>
<gene>
    <name evidence="3" type="ORF">JOF46_000919</name>
</gene>